<evidence type="ECO:0000256" key="1">
    <source>
        <dbReference type="ARBA" id="ARBA00004651"/>
    </source>
</evidence>
<evidence type="ECO:0000256" key="6">
    <source>
        <dbReference type="SAM" id="SignalP"/>
    </source>
</evidence>
<dbReference type="Gene3D" id="3.30.450.20">
    <property type="entry name" value="PAS domain"/>
    <property type="match status" value="1"/>
</dbReference>
<dbReference type="Proteomes" id="UP000663570">
    <property type="component" value="Chromosome"/>
</dbReference>
<evidence type="ECO:0000256" key="5">
    <source>
        <dbReference type="ARBA" id="ARBA00023136"/>
    </source>
</evidence>
<evidence type="ECO:0000313" key="9">
    <source>
        <dbReference type="Proteomes" id="UP000663570"/>
    </source>
</evidence>
<keyword evidence="6" id="KW-0732">Signal</keyword>
<feature type="signal peptide" evidence="6">
    <location>
        <begin position="1"/>
        <end position="23"/>
    </location>
</feature>
<accession>A0ABX7M3I8</accession>
<evidence type="ECO:0000256" key="3">
    <source>
        <dbReference type="ARBA" id="ARBA00022692"/>
    </source>
</evidence>
<dbReference type="EMBL" id="CP071060">
    <property type="protein sequence ID" value="QSI75974.1"/>
    <property type="molecule type" value="Genomic_DNA"/>
</dbReference>
<evidence type="ECO:0000256" key="4">
    <source>
        <dbReference type="ARBA" id="ARBA00022989"/>
    </source>
</evidence>
<evidence type="ECO:0000313" key="8">
    <source>
        <dbReference type="EMBL" id="QSI75974.1"/>
    </source>
</evidence>
<keyword evidence="4" id="KW-1133">Transmembrane helix</keyword>
<keyword evidence="5" id="KW-0472">Membrane</keyword>
<organism evidence="8 9">
    <name type="scientific">Niveibacterium microcysteis</name>
    <dbReference type="NCBI Taxonomy" id="2811415"/>
    <lineage>
        <taxon>Bacteria</taxon>
        <taxon>Pseudomonadati</taxon>
        <taxon>Pseudomonadota</taxon>
        <taxon>Betaproteobacteria</taxon>
        <taxon>Rhodocyclales</taxon>
        <taxon>Rhodocyclaceae</taxon>
        <taxon>Niveibacterium</taxon>
    </lineage>
</organism>
<evidence type="ECO:0000259" key="7">
    <source>
        <dbReference type="SMART" id="SM01049"/>
    </source>
</evidence>
<dbReference type="InterPro" id="IPR033480">
    <property type="entry name" value="sCache_2"/>
</dbReference>
<dbReference type="Pfam" id="PF08269">
    <property type="entry name" value="dCache_2"/>
    <property type="match status" value="1"/>
</dbReference>
<feature type="domain" description="Single Cache" evidence="7">
    <location>
        <begin position="5"/>
        <end position="106"/>
    </location>
</feature>
<dbReference type="SMART" id="SM01049">
    <property type="entry name" value="Cache_2"/>
    <property type="match status" value="1"/>
</dbReference>
<proteinExistence type="predicted"/>
<protein>
    <submittedName>
        <fullName evidence="8">Cache domain-containing protein</fullName>
    </submittedName>
</protein>
<evidence type="ECO:0000256" key="2">
    <source>
        <dbReference type="ARBA" id="ARBA00022475"/>
    </source>
</evidence>
<gene>
    <name evidence="8" type="ORF">JY500_16025</name>
</gene>
<sequence length="158" mass="17438">MKIFRNILIAGLVALTANTAAIAEEKASREEAKALVDKALAHIKSAGPDAAFTDFSTPGSKPWHDRDLYLFAYDFTGKNIAHGANPKLRNTNLIDLKTADGKMLIRDMVEMTRSKGEGWIDYDWPHPQTKALEKKSAYVKRIPGMDAFIGSGIYNLGK</sequence>
<keyword evidence="9" id="KW-1185">Reference proteome</keyword>
<dbReference type="RefSeq" id="WP_172197189.1">
    <property type="nucleotide sequence ID" value="NZ_CP071060.1"/>
</dbReference>
<keyword evidence="2" id="KW-1003">Cell membrane</keyword>
<reference evidence="8 9" key="1">
    <citation type="submission" date="2021-02" db="EMBL/GenBank/DDBJ databases">
        <title>Niveibacterium changnyeongensis HC41.</title>
        <authorList>
            <person name="Kang M."/>
        </authorList>
    </citation>
    <scope>NUCLEOTIDE SEQUENCE [LARGE SCALE GENOMIC DNA]</scope>
    <source>
        <strain evidence="8 9">HC41</strain>
    </source>
</reference>
<comment type="subcellular location">
    <subcellularLocation>
        <location evidence="1">Cell membrane</location>
        <topology evidence="1">Multi-pass membrane protein</topology>
    </subcellularLocation>
</comment>
<dbReference type="InterPro" id="IPR004010">
    <property type="entry name" value="Double_Cache_2"/>
</dbReference>
<feature type="chain" id="PRO_5046877523" evidence="6">
    <location>
        <begin position="24"/>
        <end position="158"/>
    </location>
</feature>
<name>A0ABX7M3I8_9RHOO</name>
<keyword evidence="3" id="KW-0812">Transmembrane</keyword>